<dbReference type="AlphaFoldDB" id="A0A8B8NVD5"/>
<evidence type="ECO:0000313" key="9">
    <source>
        <dbReference type="Proteomes" id="UP000827889"/>
    </source>
</evidence>
<keyword evidence="5" id="KW-1003">Cell membrane</keyword>
<comment type="similarity">
    <text evidence="3">Belongs to the BIG GRAIN 1 (BG1) plant protein family.</text>
</comment>
<dbReference type="PANTHER" id="PTHR33541">
    <property type="entry name" value="PROTEIN BIG GRAIN 1-LIKE A-RELATED"/>
    <property type="match status" value="1"/>
</dbReference>
<feature type="compositionally biased region" description="Acidic residues" evidence="8">
    <location>
        <begin position="350"/>
        <end position="363"/>
    </location>
</feature>
<evidence type="ECO:0000256" key="5">
    <source>
        <dbReference type="ARBA" id="ARBA00022475"/>
    </source>
</evidence>
<feature type="region of interest" description="Disordered" evidence="8">
    <location>
        <begin position="71"/>
        <end position="192"/>
    </location>
</feature>
<keyword evidence="7" id="KW-0927">Auxin signaling pathway</keyword>
<feature type="region of interest" description="Disordered" evidence="8">
    <location>
        <begin position="1"/>
        <end position="23"/>
    </location>
</feature>
<feature type="compositionally biased region" description="Polar residues" evidence="8">
    <location>
        <begin position="176"/>
        <end position="187"/>
    </location>
</feature>
<evidence type="ECO:0000256" key="4">
    <source>
        <dbReference type="ARBA" id="ARBA00022448"/>
    </source>
</evidence>
<feature type="region of interest" description="Disordered" evidence="8">
    <location>
        <begin position="236"/>
        <end position="283"/>
    </location>
</feature>
<dbReference type="InterPro" id="IPR039621">
    <property type="entry name" value="BG1-like"/>
</dbReference>
<dbReference type="PANTHER" id="PTHR33541:SF28">
    <property type="entry name" value="PROTEIN BIG GRAIN 1-LIKE A"/>
    <property type="match status" value="1"/>
</dbReference>
<dbReference type="Proteomes" id="UP000827889">
    <property type="component" value="Chromosome 8"/>
</dbReference>
<gene>
    <name evidence="10" type="primary">LOC115738110</name>
</gene>
<feature type="region of interest" description="Disordered" evidence="8">
    <location>
        <begin position="342"/>
        <end position="367"/>
    </location>
</feature>
<evidence type="ECO:0000256" key="1">
    <source>
        <dbReference type="ARBA" id="ARBA00002281"/>
    </source>
</evidence>
<dbReference type="GO" id="GO:0009734">
    <property type="term" value="P:auxin-activated signaling pathway"/>
    <property type="evidence" value="ECO:0007669"/>
    <property type="project" value="UniProtKB-KW"/>
</dbReference>
<name>A0A8B8NVD5_9MYRT</name>
<dbReference type="GO" id="GO:0005886">
    <property type="term" value="C:plasma membrane"/>
    <property type="evidence" value="ECO:0007669"/>
    <property type="project" value="UniProtKB-SubCell"/>
</dbReference>
<reference evidence="10" key="1">
    <citation type="submission" date="2025-08" db="UniProtKB">
        <authorList>
            <consortium name="RefSeq"/>
        </authorList>
    </citation>
    <scope>IDENTIFICATION</scope>
    <source>
        <tissue evidence="10">Leaf</tissue>
    </source>
</reference>
<evidence type="ECO:0000256" key="7">
    <source>
        <dbReference type="ARBA" id="ARBA00023294"/>
    </source>
</evidence>
<dbReference type="GeneID" id="115738110"/>
<proteinExistence type="inferred from homology"/>
<accession>A0A8B8NVD5</accession>
<evidence type="ECO:0000313" key="10">
    <source>
        <dbReference type="RefSeq" id="XP_030526485.1"/>
    </source>
</evidence>
<feature type="compositionally biased region" description="Low complexity" evidence="8">
    <location>
        <begin position="251"/>
        <end position="265"/>
    </location>
</feature>
<comment type="subcellular location">
    <subcellularLocation>
        <location evidence="2">Cell membrane</location>
    </subcellularLocation>
</comment>
<evidence type="ECO:0000256" key="3">
    <source>
        <dbReference type="ARBA" id="ARBA00010067"/>
    </source>
</evidence>
<feature type="compositionally biased region" description="Low complexity" evidence="8">
    <location>
        <begin position="99"/>
        <end position="117"/>
    </location>
</feature>
<comment type="function">
    <text evidence="1">Involved in auxin transport. Regulator of the auxin signaling pathway.</text>
</comment>
<keyword evidence="9" id="KW-1185">Reference proteome</keyword>
<evidence type="ECO:0000256" key="6">
    <source>
        <dbReference type="ARBA" id="ARBA00023136"/>
    </source>
</evidence>
<feature type="compositionally biased region" description="Basic and acidic residues" evidence="8">
    <location>
        <begin position="85"/>
        <end position="94"/>
    </location>
</feature>
<keyword evidence="6" id="KW-0472">Membrane</keyword>
<dbReference type="RefSeq" id="XP_030526485.1">
    <property type="nucleotide sequence ID" value="XM_030670625.2"/>
</dbReference>
<dbReference type="OrthoDB" id="680041at2759"/>
<protein>
    <submittedName>
        <fullName evidence="10">Protein BIG GRAIN 1-like A isoform X1</fullName>
    </submittedName>
</protein>
<evidence type="ECO:0000256" key="2">
    <source>
        <dbReference type="ARBA" id="ARBA00004236"/>
    </source>
</evidence>
<evidence type="ECO:0000256" key="8">
    <source>
        <dbReference type="SAM" id="MobiDB-lite"/>
    </source>
</evidence>
<sequence length="411" mass="45415">MDPCDGSHRTRHHERRDNPSFSSTLLDAIYRSIDGESPPEHPMVFYADDATRIKQDAAGVRRDYLIEKWMAVEEEEEEKKKKKKEASDEREAVRRSSWSRSMPLTNSSSSSSDSSSRSGGGFSSSESESRSRSSASCYSVRRPKPKPKPAPIRTSASDRTATAFDRGQLDPRKSQHAQSQRPSNNTHEGLGFVKTKSKALKIYADLKKANNKLKQPISPGARLASFLNSIFTVGSPKKPKIVTSSVDGDQSACSSASSFSRSCLSNTPSSRSKPSVVGGGPKQRSVRFYPEISVIVDDPARQNKDPKMAAKISPAKVEFDKPIFGDESRRIAEAAREMLRSYQKKKGSYDNEEGDEDEDEDDAASCASSDLFELDNLSSIGCDQMRYREELPVYETTNLDTNRAIASGLVL</sequence>
<organism evidence="9 10">
    <name type="scientific">Rhodamnia argentea</name>
    <dbReference type="NCBI Taxonomy" id="178133"/>
    <lineage>
        <taxon>Eukaryota</taxon>
        <taxon>Viridiplantae</taxon>
        <taxon>Streptophyta</taxon>
        <taxon>Embryophyta</taxon>
        <taxon>Tracheophyta</taxon>
        <taxon>Spermatophyta</taxon>
        <taxon>Magnoliopsida</taxon>
        <taxon>eudicotyledons</taxon>
        <taxon>Gunneridae</taxon>
        <taxon>Pentapetalae</taxon>
        <taxon>rosids</taxon>
        <taxon>malvids</taxon>
        <taxon>Myrtales</taxon>
        <taxon>Myrtaceae</taxon>
        <taxon>Myrtoideae</taxon>
        <taxon>Myrteae</taxon>
        <taxon>Australasian group</taxon>
        <taxon>Rhodamnia</taxon>
    </lineage>
</organism>
<dbReference type="KEGG" id="rarg:115738110"/>
<keyword evidence="4" id="KW-0813">Transport</keyword>